<evidence type="ECO:0000313" key="6">
    <source>
        <dbReference type="EMBL" id="PAK92624.1"/>
    </source>
</evidence>
<sequence length="382" mass="40543">MTEHIVIGAGLAGAATARALADRGENVTVLEQHTPATALGSSHGSARILRFAYPERLYVDLVVASRALWADIEQAAGLELITATGAVDHGEVRHVSELAAVFDTVGIEHEVLSSAEATARWPQMRFDTEVLWHPAAGVIDAETAVTAMLDLAVATDRVRILEDWTVAEVGRRSGGGFRVTSASGGAVDADTVIVAAGGYLPALLPHLGLPEGFRAALPRFDVRQEQAFHFPYRGADDSGQPAAASWPTFIHKSGEIFTYGLPGGRDAGFSGLKLAEFNGGRVIPSALDQDGRITPEMRERMTDYVREHLTGLAPEPYAETTCLFTNTPSEDFLIDSADGVVLVSACSGHGAKFAPMIGELAADLATGQGRVPEEFRAAHHAR</sequence>
<dbReference type="InterPro" id="IPR006076">
    <property type="entry name" value="FAD-dep_OxRdtase"/>
</dbReference>
<evidence type="ECO:0000256" key="3">
    <source>
        <dbReference type="ARBA" id="ARBA00022827"/>
    </source>
</evidence>
<protein>
    <submittedName>
        <fullName evidence="6">Sarcosine oxidase</fullName>
    </submittedName>
</protein>
<reference evidence="6 7" key="1">
    <citation type="submission" date="2017-04" db="EMBL/GenBank/DDBJ databases">
        <title>Kefir bacterial isolates.</title>
        <authorList>
            <person name="Kim Y."/>
            <person name="Blasche S."/>
            <person name="Patil K.R."/>
        </authorList>
    </citation>
    <scope>NUCLEOTIDE SEQUENCE [LARGE SCALE GENOMIC DNA]</scope>
    <source>
        <strain evidence="6 7">OG2</strain>
    </source>
</reference>
<dbReference type="Pfam" id="PF01266">
    <property type="entry name" value="DAO"/>
    <property type="match status" value="1"/>
</dbReference>
<comment type="cofactor">
    <cofactor evidence="1">
        <name>FAD</name>
        <dbReference type="ChEBI" id="CHEBI:57692"/>
    </cofactor>
</comment>
<keyword evidence="4" id="KW-0560">Oxidoreductase</keyword>
<proteinExistence type="predicted"/>
<organism evidence="6 7">
    <name type="scientific">Brevibacterium casei</name>
    <dbReference type="NCBI Taxonomy" id="33889"/>
    <lineage>
        <taxon>Bacteria</taxon>
        <taxon>Bacillati</taxon>
        <taxon>Actinomycetota</taxon>
        <taxon>Actinomycetes</taxon>
        <taxon>Micrococcales</taxon>
        <taxon>Brevibacteriaceae</taxon>
        <taxon>Brevibacterium</taxon>
    </lineage>
</organism>
<dbReference type="EMBL" id="NCWY01000025">
    <property type="protein sequence ID" value="PAK92624.1"/>
    <property type="molecule type" value="Genomic_DNA"/>
</dbReference>
<keyword evidence="2" id="KW-0285">Flavoprotein</keyword>
<evidence type="ECO:0000313" key="7">
    <source>
        <dbReference type="Proteomes" id="UP000216867"/>
    </source>
</evidence>
<dbReference type="RefSeq" id="WP_095376877.1">
    <property type="nucleotide sequence ID" value="NZ_NCWY01000025.1"/>
</dbReference>
<dbReference type="PANTHER" id="PTHR10961:SF7">
    <property type="entry name" value="FAD DEPENDENT OXIDOREDUCTASE DOMAIN-CONTAINING PROTEIN"/>
    <property type="match status" value="1"/>
</dbReference>
<dbReference type="PANTHER" id="PTHR10961">
    <property type="entry name" value="PEROXISOMAL SARCOSINE OXIDASE"/>
    <property type="match status" value="1"/>
</dbReference>
<evidence type="ECO:0000259" key="5">
    <source>
        <dbReference type="Pfam" id="PF01266"/>
    </source>
</evidence>
<name>A0A269Z4A1_9MICO</name>
<dbReference type="Gene3D" id="3.50.50.60">
    <property type="entry name" value="FAD/NAD(P)-binding domain"/>
    <property type="match status" value="1"/>
</dbReference>
<dbReference type="AlphaFoldDB" id="A0A269Z4A1"/>
<dbReference type="SUPFAM" id="SSF51905">
    <property type="entry name" value="FAD/NAD(P)-binding domain"/>
    <property type="match status" value="1"/>
</dbReference>
<comment type="caution">
    <text evidence="6">The sequence shown here is derived from an EMBL/GenBank/DDBJ whole genome shotgun (WGS) entry which is preliminary data.</text>
</comment>
<dbReference type="Proteomes" id="UP000216867">
    <property type="component" value="Unassembled WGS sequence"/>
</dbReference>
<dbReference type="InterPro" id="IPR045170">
    <property type="entry name" value="MTOX"/>
</dbReference>
<dbReference type="GO" id="GO:0050660">
    <property type="term" value="F:flavin adenine dinucleotide binding"/>
    <property type="evidence" value="ECO:0007669"/>
    <property type="project" value="InterPro"/>
</dbReference>
<dbReference type="Gene3D" id="3.30.9.10">
    <property type="entry name" value="D-Amino Acid Oxidase, subunit A, domain 2"/>
    <property type="match status" value="1"/>
</dbReference>
<feature type="domain" description="FAD dependent oxidoreductase" evidence="5">
    <location>
        <begin position="5"/>
        <end position="364"/>
    </location>
</feature>
<keyword evidence="3" id="KW-0274">FAD</keyword>
<dbReference type="InterPro" id="IPR036188">
    <property type="entry name" value="FAD/NAD-bd_sf"/>
</dbReference>
<dbReference type="SUPFAM" id="SSF54373">
    <property type="entry name" value="FAD-linked reductases, C-terminal domain"/>
    <property type="match status" value="1"/>
</dbReference>
<dbReference type="GO" id="GO:0008115">
    <property type="term" value="F:sarcosine oxidase activity"/>
    <property type="evidence" value="ECO:0007669"/>
    <property type="project" value="TreeGrafter"/>
</dbReference>
<accession>A0A269Z4A1</accession>
<gene>
    <name evidence="6" type="ORF">B8X04_16790</name>
</gene>
<evidence type="ECO:0000256" key="4">
    <source>
        <dbReference type="ARBA" id="ARBA00023002"/>
    </source>
</evidence>
<evidence type="ECO:0000256" key="2">
    <source>
        <dbReference type="ARBA" id="ARBA00022630"/>
    </source>
</evidence>
<evidence type="ECO:0000256" key="1">
    <source>
        <dbReference type="ARBA" id="ARBA00001974"/>
    </source>
</evidence>